<evidence type="ECO:0000259" key="1">
    <source>
        <dbReference type="PROSITE" id="PS50995"/>
    </source>
</evidence>
<sequence>MRAVAFGLAQLGAHATQRFSERIAEIGLTPPEVGILRMIAAEPGRSQRSLAAALGVVPSRVVALIDPLDSKGLIERRRSATDRRNHELHLTAAAGKLLAGLATVAVAHETELTAALSDAEYRQFADLLDRLVAARELAPGVHPGYRDAE</sequence>
<feature type="domain" description="HTH marR-type" evidence="1">
    <location>
        <begin position="1"/>
        <end position="133"/>
    </location>
</feature>
<dbReference type="Pfam" id="PF12802">
    <property type="entry name" value="MarR_2"/>
    <property type="match status" value="1"/>
</dbReference>
<dbReference type="InterPro" id="IPR000835">
    <property type="entry name" value="HTH_MarR-typ"/>
</dbReference>
<evidence type="ECO:0000313" key="3">
    <source>
        <dbReference type="Proteomes" id="UP000323876"/>
    </source>
</evidence>
<proteinExistence type="predicted"/>
<name>A0A5N0DS05_9NOCA</name>
<protein>
    <submittedName>
        <fullName evidence="2">Winged helix-turn-helix transcriptional regulator</fullName>
    </submittedName>
</protein>
<dbReference type="GO" id="GO:0006950">
    <property type="term" value="P:response to stress"/>
    <property type="evidence" value="ECO:0007669"/>
    <property type="project" value="TreeGrafter"/>
</dbReference>
<dbReference type="PANTHER" id="PTHR33164">
    <property type="entry name" value="TRANSCRIPTIONAL REGULATOR, MARR FAMILY"/>
    <property type="match status" value="1"/>
</dbReference>
<gene>
    <name evidence="2" type="ORF">F3087_43245</name>
</gene>
<dbReference type="PANTHER" id="PTHR33164:SF89">
    <property type="entry name" value="MARR FAMILY REGULATORY PROTEIN"/>
    <property type="match status" value="1"/>
</dbReference>
<dbReference type="PRINTS" id="PR00598">
    <property type="entry name" value="HTHMARR"/>
</dbReference>
<dbReference type="InterPro" id="IPR036390">
    <property type="entry name" value="WH_DNA-bd_sf"/>
</dbReference>
<dbReference type="Gene3D" id="1.10.10.10">
    <property type="entry name" value="Winged helix-like DNA-binding domain superfamily/Winged helix DNA-binding domain"/>
    <property type="match status" value="1"/>
</dbReference>
<dbReference type="SUPFAM" id="SSF46785">
    <property type="entry name" value="Winged helix' DNA-binding domain"/>
    <property type="match status" value="1"/>
</dbReference>
<dbReference type="Proteomes" id="UP000323876">
    <property type="component" value="Unassembled WGS sequence"/>
</dbReference>
<reference evidence="2 3" key="1">
    <citation type="submission" date="2019-09" db="EMBL/GenBank/DDBJ databases">
        <authorList>
            <person name="Wang X."/>
        </authorList>
    </citation>
    <scope>NUCLEOTIDE SEQUENCE [LARGE SCALE GENOMIC DNA]</scope>
    <source>
        <strain evidence="2 3">CICC 11023</strain>
    </source>
</reference>
<accession>A0A5N0DS05</accession>
<organism evidence="2 3">
    <name type="scientific">Nocardia colli</name>
    <dbReference type="NCBI Taxonomy" id="2545717"/>
    <lineage>
        <taxon>Bacteria</taxon>
        <taxon>Bacillati</taxon>
        <taxon>Actinomycetota</taxon>
        <taxon>Actinomycetes</taxon>
        <taxon>Mycobacteriales</taxon>
        <taxon>Nocardiaceae</taxon>
        <taxon>Nocardia</taxon>
    </lineage>
</organism>
<dbReference type="AlphaFoldDB" id="A0A5N0DS05"/>
<dbReference type="InterPro" id="IPR036388">
    <property type="entry name" value="WH-like_DNA-bd_sf"/>
</dbReference>
<comment type="caution">
    <text evidence="2">The sequence shown here is derived from an EMBL/GenBank/DDBJ whole genome shotgun (WGS) entry which is preliminary data.</text>
</comment>
<keyword evidence="3" id="KW-1185">Reference proteome</keyword>
<dbReference type="PROSITE" id="PS50995">
    <property type="entry name" value="HTH_MARR_2"/>
    <property type="match status" value="1"/>
</dbReference>
<dbReference type="InterPro" id="IPR039422">
    <property type="entry name" value="MarR/SlyA-like"/>
</dbReference>
<dbReference type="OrthoDB" id="4462574at2"/>
<evidence type="ECO:0000313" key="2">
    <source>
        <dbReference type="EMBL" id="KAA8879857.1"/>
    </source>
</evidence>
<dbReference type="SMART" id="SM00347">
    <property type="entry name" value="HTH_MARR"/>
    <property type="match status" value="1"/>
</dbReference>
<dbReference type="EMBL" id="VXLC01000040">
    <property type="protein sequence ID" value="KAA8879857.1"/>
    <property type="molecule type" value="Genomic_DNA"/>
</dbReference>
<dbReference type="GO" id="GO:0003700">
    <property type="term" value="F:DNA-binding transcription factor activity"/>
    <property type="evidence" value="ECO:0007669"/>
    <property type="project" value="InterPro"/>
</dbReference>